<reference evidence="14" key="1">
    <citation type="submission" date="2025-08" db="UniProtKB">
        <authorList>
            <consortium name="RefSeq"/>
        </authorList>
    </citation>
    <scope>IDENTIFICATION</scope>
</reference>
<keyword evidence="4 11" id="KW-0808">Transferase</keyword>
<evidence type="ECO:0000256" key="3">
    <source>
        <dbReference type="ARBA" id="ARBA00004906"/>
    </source>
</evidence>
<dbReference type="GO" id="GO:0061630">
    <property type="term" value="F:ubiquitin protein ligase activity"/>
    <property type="evidence" value="ECO:0000318"/>
    <property type="project" value="GO_Central"/>
</dbReference>
<dbReference type="InterPro" id="IPR001841">
    <property type="entry name" value="Znf_RING"/>
</dbReference>
<evidence type="ECO:0000256" key="1">
    <source>
        <dbReference type="ARBA" id="ARBA00000900"/>
    </source>
</evidence>
<dbReference type="InterPro" id="IPR045103">
    <property type="entry name" value="RNF5/RNF185-like"/>
</dbReference>
<keyword evidence="5 11" id="KW-0479">Metal-binding</keyword>
<keyword evidence="9" id="KW-0472">Membrane</keyword>
<evidence type="ECO:0000256" key="5">
    <source>
        <dbReference type="ARBA" id="ARBA00022723"/>
    </source>
</evidence>
<dbReference type="GO" id="GO:0016567">
    <property type="term" value="P:protein ubiquitination"/>
    <property type="evidence" value="ECO:0007669"/>
    <property type="project" value="UniProtKB-UniPathway"/>
</dbReference>
<dbReference type="PROSITE" id="PS00518">
    <property type="entry name" value="ZF_RING_1"/>
    <property type="match status" value="1"/>
</dbReference>
<dbReference type="Pfam" id="PF00097">
    <property type="entry name" value="zf-C3HC4"/>
    <property type="match status" value="1"/>
</dbReference>
<dbReference type="UniPathway" id="UPA00143"/>
<dbReference type="PaxDb" id="4097-A0A1S3WY09"/>
<dbReference type="InterPro" id="IPR018957">
    <property type="entry name" value="Znf_C3HC4_RING-type"/>
</dbReference>
<name>A0A1S3WY09_TOBAC</name>
<dbReference type="InterPro" id="IPR017907">
    <property type="entry name" value="Znf_RING_CS"/>
</dbReference>
<dbReference type="GO" id="GO:0044390">
    <property type="term" value="F:ubiquitin-like protein conjugating enzyme binding"/>
    <property type="evidence" value="ECO:0000318"/>
    <property type="project" value="GO_Central"/>
</dbReference>
<evidence type="ECO:0000256" key="2">
    <source>
        <dbReference type="ARBA" id="ARBA00004308"/>
    </source>
</evidence>
<dbReference type="AlphaFoldDB" id="A0A1S3WY09"/>
<comment type="catalytic activity">
    <reaction evidence="1 11">
        <text>S-ubiquitinyl-[E2 ubiquitin-conjugating enzyme]-L-cysteine + [acceptor protein]-L-lysine = [E2 ubiquitin-conjugating enzyme]-L-cysteine + N(6)-ubiquitinyl-[acceptor protein]-L-lysine.</text>
        <dbReference type="EC" id="2.3.2.27"/>
    </reaction>
</comment>
<dbReference type="GO" id="GO:0008270">
    <property type="term" value="F:zinc ion binding"/>
    <property type="evidence" value="ECO:0007669"/>
    <property type="project" value="UniProtKB-KW"/>
</dbReference>
<protein>
    <recommendedName>
        <fullName evidence="11">E3 ubiquitin-protein ligase RMA</fullName>
        <ecNumber evidence="11">2.3.2.27</ecNumber>
    </recommendedName>
    <alternativeName>
        <fullName evidence="11">Protein RING membrane-anchor</fullName>
    </alternativeName>
    <alternativeName>
        <fullName evidence="11">RING-type E3 ubiquitin transferase RMA</fullName>
    </alternativeName>
</protein>
<comment type="function">
    <text evidence="11">E3 ubiquitin-protein ligase.</text>
</comment>
<dbReference type="RefSeq" id="XP_016432502.1">
    <property type="nucleotide sequence ID" value="XM_016577016.1"/>
</dbReference>
<dbReference type="OMA" id="RMRRQVM"/>
<evidence type="ECO:0000256" key="7">
    <source>
        <dbReference type="ARBA" id="ARBA00022786"/>
    </source>
</evidence>
<dbReference type="STRING" id="4097.A0A1S3WY09"/>
<comment type="domain">
    <text evidence="11">The RING-type zinc finger domain is responsible for E3 ligase activity.</text>
</comment>
<comment type="subcellular location">
    <subcellularLocation>
        <location evidence="2">Endomembrane system</location>
    </subcellularLocation>
    <subcellularLocation>
        <location evidence="11">Endoplasmic reticulum membrane</location>
        <topology evidence="11">Single-pass type IV membrane protein</topology>
    </subcellularLocation>
</comment>
<comment type="pathway">
    <text evidence="3 11">Protein modification; protein ubiquitination.</text>
</comment>
<dbReference type="GO" id="GO:0006511">
    <property type="term" value="P:ubiquitin-dependent protein catabolic process"/>
    <property type="evidence" value="ECO:0000318"/>
    <property type="project" value="GO_Central"/>
</dbReference>
<evidence type="ECO:0000256" key="12">
    <source>
        <dbReference type="SAM" id="MobiDB-lite"/>
    </source>
</evidence>
<dbReference type="SMART" id="SM00184">
    <property type="entry name" value="RING"/>
    <property type="match status" value="1"/>
</dbReference>
<keyword evidence="8 11" id="KW-0862">Zinc</keyword>
<dbReference type="InterPro" id="IPR013083">
    <property type="entry name" value="Znf_RING/FYVE/PHD"/>
</dbReference>
<evidence type="ECO:0000313" key="14">
    <source>
        <dbReference type="RefSeq" id="XP_016432502.1"/>
    </source>
</evidence>
<dbReference type="OrthoDB" id="6270329at2759"/>
<dbReference type="GO" id="GO:0036503">
    <property type="term" value="P:ERAD pathway"/>
    <property type="evidence" value="ECO:0000318"/>
    <property type="project" value="GO_Central"/>
</dbReference>
<dbReference type="EC" id="2.3.2.27" evidence="11"/>
<evidence type="ECO:0000256" key="11">
    <source>
        <dbReference type="RuleBase" id="RU369090"/>
    </source>
</evidence>
<dbReference type="GO" id="GO:0005789">
    <property type="term" value="C:endoplasmic reticulum membrane"/>
    <property type="evidence" value="ECO:0007669"/>
    <property type="project" value="UniProtKB-SubCell"/>
</dbReference>
<keyword evidence="6 10" id="KW-0863">Zinc-finger</keyword>
<evidence type="ECO:0000256" key="10">
    <source>
        <dbReference type="PROSITE-ProRule" id="PRU00175"/>
    </source>
</evidence>
<evidence type="ECO:0000256" key="8">
    <source>
        <dbReference type="ARBA" id="ARBA00022833"/>
    </source>
</evidence>
<dbReference type="Gene3D" id="3.30.40.10">
    <property type="entry name" value="Zinc/RING finger domain, C3HC4 (zinc finger)"/>
    <property type="match status" value="1"/>
</dbReference>
<dbReference type="SUPFAM" id="SSF57850">
    <property type="entry name" value="RING/U-box"/>
    <property type="match status" value="1"/>
</dbReference>
<evidence type="ECO:0000256" key="9">
    <source>
        <dbReference type="ARBA" id="ARBA00023136"/>
    </source>
</evidence>
<evidence type="ECO:0000256" key="4">
    <source>
        <dbReference type="ARBA" id="ARBA00022679"/>
    </source>
</evidence>
<feature type="non-terminal residue" evidence="14">
    <location>
        <position position="1"/>
    </location>
</feature>
<sequence>LCFTFASKHKGFLAFSFLTLKSFSFISVGKTRLYLSYWKTFLIQIHYLGIRSQLCYIKKQDMALEQLDTTFGKHDSPLGKWKAMNDEVQDNVSGGFECNICLDLVHDPVVTLCGHLYCWPCIYKWIHFQTDSSENSDQQQPQCPVCKSEVSQKTLIPLYGRGQSTKSSDGKAPNLGIVIPQRPPTPRCGDHTLISTTDSNQSQLLQRRQQSQTHQPYQGSYMASPILSPGGTTANMLHPIIGEVAYARIFGNSSTTLYTYPNSYNVAASSSPRLRRQLLQADRSLGRICFFLFCCFITCLILF</sequence>
<evidence type="ECO:0000259" key="13">
    <source>
        <dbReference type="PROSITE" id="PS50089"/>
    </source>
</evidence>
<proteinExistence type="predicted"/>
<evidence type="ECO:0000256" key="6">
    <source>
        <dbReference type="ARBA" id="ARBA00022771"/>
    </source>
</evidence>
<feature type="region of interest" description="Disordered" evidence="12">
    <location>
        <begin position="161"/>
        <end position="193"/>
    </location>
</feature>
<dbReference type="KEGG" id="nta:107759143"/>
<dbReference type="PROSITE" id="PS50089">
    <property type="entry name" value="ZF_RING_2"/>
    <property type="match status" value="1"/>
</dbReference>
<accession>A0A1S3WY09</accession>
<keyword evidence="11" id="KW-0256">Endoplasmic reticulum</keyword>
<organism evidence="14">
    <name type="scientific">Nicotiana tabacum</name>
    <name type="common">Common tobacco</name>
    <dbReference type="NCBI Taxonomy" id="4097"/>
    <lineage>
        <taxon>Eukaryota</taxon>
        <taxon>Viridiplantae</taxon>
        <taxon>Streptophyta</taxon>
        <taxon>Embryophyta</taxon>
        <taxon>Tracheophyta</taxon>
        <taxon>Spermatophyta</taxon>
        <taxon>Magnoliopsida</taxon>
        <taxon>eudicotyledons</taxon>
        <taxon>Gunneridae</taxon>
        <taxon>Pentapetalae</taxon>
        <taxon>asterids</taxon>
        <taxon>lamiids</taxon>
        <taxon>Solanales</taxon>
        <taxon>Solanaceae</taxon>
        <taxon>Nicotianoideae</taxon>
        <taxon>Nicotianeae</taxon>
        <taxon>Nicotiana</taxon>
    </lineage>
</organism>
<keyword evidence="7 11" id="KW-0833">Ubl conjugation pathway</keyword>
<feature type="domain" description="RING-type" evidence="13">
    <location>
        <begin position="98"/>
        <end position="147"/>
    </location>
</feature>
<gene>
    <name evidence="14" type="primary">LOC107759143</name>
</gene>
<dbReference type="PANTHER" id="PTHR12313">
    <property type="entry name" value="E3 UBIQUITIN-PROTEIN LIGASE RNF5-RELATED"/>
    <property type="match status" value="1"/>
</dbReference>